<evidence type="ECO:0000313" key="2">
    <source>
        <dbReference type="Proteomes" id="UP000234681"/>
    </source>
</evidence>
<proteinExistence type="predicted"/>
<name>A6KMR0_RAT</name>
<dbReference type="Proteomes" id="UP000234681">
    <property type="component" value="Chromosome 2"/>
</dbReference>
<feature type="non-terminal residue" evidence="1">
    <location>
        <position position="14"/>
    </location>
</feature>
<accession>A6KMR0</accession>
<evidence type="ECO:0000313" key="1">
    <source>
        <dbReference type="EMBL" id="EDL87890.1"/>
    </source>
</evidence>
<reference evidence="2" key="1">
    <citation type="submission" date="2005-09" db="EMBL/GenBank/DDBJ databases">
        <authorList>
            <person name="Mural R.J."/>
            <person name="Li P.W."/>
            <person name="Adams M.D."/>
            <person name="Amanatides P.G."/>
            <person name="Baden-Tillson H."/>
            <person name="Barnstead M."/>
            <person name="Chin S.H."/>
            <person name="Dew I."/>
            <person name="Evans C.A."/>
            <person name="Ferriera S."/>
            <person name="Flanigan M."/>
            <person name="Fosler C."/>
            <person name="Glodek A."/>
            <person name="Gu Z."/>
            <person name="Holt R.A."/>
            <person name="Jennings D."/>
            <person name="Kraft C.L."/>
            <person name="Lu F."/>
            <person name="Nguyen T."/>
            <person name="Nusskern D.R."/>
            <person name="Pfannkoch C.M."/>
            <person name="Sitter C."/>
            <person name="Sutton G.G."/>
            <person name="Venter J.C."/>
            <person name="Wang Z."/>
            <person name="Woodage T."/>
            <person name="Zheng X.H."/>
            <person name="Zhong F."/>
        </authorList>
    </citation>
    <scope>NUCLEOTIDE SEQUENCE [LARGE SCALE GENOMIC DNA]</scope>
    <source>
        <strain>BN</strain>
        <strain evidence="2">Sprague-Dawley</strain>
    </source>
</reference>
<dbReference type="EMBL" id="CH474068">
    <property type="protein sequence ID" value="EDL87890.1"/>
    <property type="molecule type" value="Genomic_DNA"/>
</dbReference>
<protein>
    <submittedName>
        <fullName evidence="1">RCG40961</fullName>
    </submittedName>
</protein>
<organism evidence="1 2">
    <name type="scientific">Rattus norvegicus</name>
    <name type="common">Rat</name>
    <dbReference type="NCBI Taxonomy" id="10116"/>
    <lineage>
        <taxon>Eukaryota</taxon>
        <taxon>Metazoa</taxon>
        <taxon>Chordata</taxon>
        <taxon>Craniata</taxon>
        <taxon>Vertebrata</taxon>
        <taxon>Euteleostomi</taxon>
        <taxon>Mammalia</taxon>
        <taxon>Eutheria</taxon>
        <taxon>Euarchontoglires</taxon>
        <taxon>Glires</taxon>
        <taxon>Rodentia</taxon>
        <taxon>Myomorpha</taxon>
        <taxon>Muroidea</taxon>
        <taxon>Muridae</taxon>
        <taxon>Murinae</taxon>
        <taxon>Rattus</taxon>
    </lineage>
</organism>
<sequence>RLLILRSYTTLEKL</sequence>
<feature type="non-terminal residue" evidence="1">
    <location>
        <position position="1"/>
    </location>
</feature>
<gene>
    <name evidence="1" type="ORF">rCG_40961</name>
</gene>